<dbReference type="GO" id="GO:0003006">
    <property type="term" value="P:developmental process involved in reproduction"/>
    <property type="evidence" value="ECO:0000318"/>
    <property type="project" value="GO_Central"/>
</dbReference>
<gene>
    <name evidence="3" type="ORF">ZOSMA_24G00490</name>
</gene>
<proteinExistence type="predicted"/>
<name>A0A0K9PG24_ZOSMR</name>
<evidence type="ECO:0000313" key="3">
    <source>
        <dbReference type="EMBL" id="KMZ68028.1"/>
    </source>
</evidence>
<protein>
    <recommendedName>
        <fullName evidence="2">DUF7806 domain-containing protein</fullName>
    </recommendedName>
</protein>
<feature type="coiled-coil region" evidence="1">
    <location>
        <begin position="39"/>
        <end position="94"/>
    </location>
</feature>
<dbReference type="OMA" id="ENASIPH"/>
<evidence type="ECO:0000313" key="4">
    <source>
        <dbReference type="Proteomes" id="UP000036987"/>
    </source>
</evidence>
<evidence type="ECO:0000256" key="1">
    <source>
        <dbReference type="SAM" id="Coils"/>
    </source>
</evidence>
<accession>A0A0K9PG24</accession>
<dbReference type="EMBL" id="LFYR01000864">
    <property type="protein sequence ID" value="KMZ68028.1"/>
    <property type="molecule type" value="Genomic_DNA"/>
</dbReference>
<keyword evidence="1" id="KW-0175">Coiled coil</keyword>
<dbReference type="PANTHER" id="PTHR35489:SF2">
    <property type="entry name" value="TITAN9"/>
    <property type="match status" value="1"/>
</dbReference>
<dbReference type="InterPro" id="IPR056708">
    <property type="entry name" value="DUF7806"/>
</dbReference>
<evidence type="ECO:0000259" key="2">
    <source>
        <dbReference type="Pfam" id="PF25091"/>
    </source>
</evidence>
<organism evidence="3 4">
    <name type="scientific">Zostera marina</name>
    <name type="common">Eelgrass</name>
    <dbReference type="NCBI Taxonomy" id="29655"/>
    <lineage>
        <taxon>Eukaryota</taxon>
        <taxon>Viridiplantae</taxon>
        <taxon>Streptophyta</taxon>
        <taxon>Embryophyta</taxon>
        <taxon>Tracheophyta</taxon>
        <taxon>Spermatophyta</taxon>
        <taxon>Magnoliopsida</taxon>
        <taxon>Liliopsida</taxon>
        <taxon>Zosteraceae</taxon>
        <taxon>Zostera</taxon>
    </lineage>
</organism>
<feature type="domain" description="DUF7806" evidence="2">
    <location>
        <begin position="180"/>
        <end position="268"/>
    </location>
</feature>
<dbReference type="OrthoDB" id="759501at2759"/>
<keyword evidence="4" id="KW-1185">Reference proteome</keyword>
<dbReference type="AlphaFoldDB" id="A0A0K9PG24"/>
<reference evidence="4" key="1">
    <citation type="journal article" date="2016" name="Nature">
        <title>The genome of the seagrass Zostera marina reveals angiosperm adaptation to the sea.</title>
        <authorList>
            <person name="Olsen J.L."/>
            <person name="Rouze P."/>
            <person name="Verhelst B."/>
            <person name="Lin Y.-C."/>
            <person name="Bayer T."/>
            <person name="Collen J."/>
            <person name="Dattolo E."/>
            <person name="De Paoli E."/>
            <person name="Dittami S."/>
            <person name="Maumus F."/>
            <person name="Michel G."/>
            <person name="Kersting A."/>
            <person name="Lauritano C."/>
            <person name="Lohaus R."/>
            <person name="Toepel M."/>
            <person name="Tonon T."/>
            <person name="Vanneste K."/>
            <person name="Amirebrahimi M."/>
            <person name="Brakel J."/>
            <person name="Bostroem C."/>
            <person name="Chovatia M."/>
            <person name="Grimwood J."/>
            <person name="Jenkins J.W."/>
            <person name="Jueterbock A."/>
            <person name="Mraz A."/>
            <person name="Stam W.T."/>
            <person name="Tice H."/>
            <person name="Bornberg-Bauer E."/>
            <person name="Green P.J."/>
            <person name="Pearson G.A."/>
            <person name="Procaccini G."/>
            <person name="Duarte C.M."/>
            <person name="Schmutz J."/>
            <person name="Reusch T.B.H."/>
            <person name="Van de Peer Y."/>
        </authorList>
    </citation>
    <scope>NUCLEOTIDE SEQUENCE [LARGE SCALE GENOMIC DNA]</scope>
    <source>
        <strain evidence="4">cv. Finnish</strain>
    </source>
</reference>
<comment type="caution">
    <text evidence="3">The sequence shown here is derived from an EMBL/GenBank/DDBJ whole genome shotgun (WGS) entry which is preliminary data.</text>
</comment>
<dbReference type="Pfam" id="PF25091">
    <property type="entry name" value="DUF7806"/>
    <property type="match status" value="1"/>
</dbReference>
<dbReference type="Proteomes" id="UP000036987">
    <property type="component" value="Unassembled WGS sequence"/>
</dbReference>
<dbReference type="STRING" id="29655.A0A0K9PG24"/>
<dbReference type="PANTHER" id="PTHR35489">
    <property type="entry name" value="TITAN9"/>
    <property type="match status" value="1"/>
</dbReference>
<sequence>MEALSDKLLEMCANLKKKNTSQLDSLSSDDYDTKLKNYHQAMEKLVESLKKDIDQLHDKLLSNVDQYTKCENLLAEEKEKTRKLSAEVEFLKGNQKVQNVNENIHNGNPLSNPIFEEYTQANTPSISVQKAPVNTSFAQDVSPNVESFTIPNDYQLQVVPDCCKRQRTTSTSNDEEDHPHNCTFHTLLESLVGMKFSVDAHEDVPVISVIHESMGYSFKLVWLESDDWFYHVISLGMLNRDAHEWMKEDIVFSSATCPVFFQRILRVIGCY</sequence>